<evidence type="ECO:0000313" key="1">
    <source>
        <dbReference type="EMBL" id="KKL67788.1"/>
    </source>
</evidence>
<dbReference type="AlphaFoldDB" id="A0A0F9E195"/>
<comment type="caution">
    <text evidence="1">The sequence shown here is derived from an EMBL/GenBank/DDBJ whole genome shotgun (WGS) entry which is preliminary data.</text>
</comment>
<accession>A0A0F9E195</accession>
<reference evidence="1" key="1">
    <citation type="journal article" date="2015" name="Nature">
        <title>Complex archaea that bridge the gap between prokaryotes and eukaryotes.</title>
        <authorList>
            <person name="Spang A."/>
            <person name="Saw J.H."/>
            <person name="Jorgensen S.L."/>
            <person name="Zaremba-Niedzwiedzka K."/>
            <person name="Martijn J."/>
            <person name="Lind A.E."/>
            <person name="van Eijk R."/>
            <person name="Schleper C."/>
            <person name="Guy L."/>
            <person name="Ettema T.J."/>
        </authorList>
    </citation>
    <scope>NUCLEOTIDE SEQUENCE</scope>
</reference>
<sequence>MAWITYEKTDGASKIAVDIDERGCIILTTDDKLFSVRLTATEARRIANEILALV</sequence>
<dbReference type="EMBL" id="LAZR01026749">
    <property type="protein sequence ID" value="KKL67788.1"/>
    <property type="molecule type" value="Genomic_DNA"/>
</dbReference>
<protein>
    <submittedName>
        <fullName evidence="1">Uncharacterized protein</fullName>
    </submittedName>
</protein>
<name>A0A0F9E195_9ZZZZ</name>
<proteinExistence type="predicted"/>
<gene>
    <name evidence="1" type="ORF">LCGC14_2131480</name>
</gene>
<organism evidence="1">
    <name type="scientific">marine sediment metagenome</name>
    <dbReference type="NCBI Taxonomy" id="412755"/>
    <lineage>
        <taxon>unclassified sequences</taxon>
        <taxon>metagenomes</taxon>
        <taxon>ecological metagenomes</taxon>
    </lineage>
</organism>